<dbReference type="InterPro" id="IPR011251">
    <property type="entry name" value="Luciferase-like_dom"/>
</dbReference>
<comment type="caution">
    <text evidence="3">The sequence shown here is derived from an EMBL/GenBank/DDBJ whole genome shotgun (WGS) entry which is preliminary data.</text>
</comment>
<dbReference type="InterPro" id="IPR050766">
    <property type="entry name" value="Bact_Lucif_Oxidored"/>
</dbReference>
<evidence type="ECO:0000259" key="2">
    <source>
        <dbReference type="Pfam" id="PF00296"/>
    </source>
</evidence>
<gene>
    <name evidence="3" type="ORF">I7412_27210</name>
</gene>
<organism evidence="3 4">
    <name type="scientific">Frankia nepalensis</name>
    <dbReference type="NCBI Taxonomy" id="1836974"/>
    <lineage>
        <taxon>Bacteria</taxon>
        <taxon>Bacillati</taxon>
        <taxon>Actinomycetota</taxon>
        <taxon>Actinomycetes</taxon>
        <taxon>Frankiales</taxon>
        <taxon>Frankiaceae</taxon>
        <taxon>Frankia</taxon>
    </lineage>
</organism>
<reference evidence="3" key="1">
    <citation type="submission" date="2020-12" db="EMBL/GenBank/DDBJ databases">
        <title>Genomic characterization of non-nitrogen-fixing Frankia strains.</title>
        <authorList>
            <person name="Carlos-Shanley C."/>
            <person name="Guerra T."/>
            <person name="Hahn D."/>
        </authorList>
    </citation>
    <scope>NUCLEOTIDE SEQUENCE</scope>
    <source>
        <strain evidence="3">CN6</strain>
    </source>
</reference>
<dbReference type="Proteomes" id="UP000604475">
    <property type="component" value="Unassembled WGS sequence"/>
</dbReference>
<proteinExistence type="predicted"/>
<dbReference type="PANTHER" id="PTHR30137">
    <property type="entry name" value="LUCIFERASE-LIKE MONOOXYGENASE"/>
    <property type="match status" value="1"/>
</dbReference>
<dbReference type="EC" id="1.-.-.-" evidence="3"/>
<accession>A0A937RES4</accession>
<dbReference type="Pfam" id="PF00296">
    <property type="entry name" value="Bac_luciferase"/>
    <property type="match status" value="1"/>
</dbReference>
<dbReference type="AlphaFoldDB" id="A0A937RES4"/>
<dbReference type="InterPro" id="IPR019949">
    <property type="entry name" value="CmoO-like"/>
</dbReference>
<evidence type="ECO:0000256" key="1">
    <source>
        <dbReference type="ARBA" id="ARBA00007789"/>
    </source>
</evidence>
<comment type="similarity">
    <text evidence="1">To bacterial alkanal monooxygenase alpha and beta chains.</text>
</comment>
<feature type="domain" description="Luciferase-like" evidence="2">
    <location>
        <begin position="1"/>
        <end position="290"/>
    </location>
</feature>
<evidence type="ECO:0000313" key="4">
    <source>
        <dbReference type="Proteomes" id="UP000604475"/>
    </source>
</evidence>
<dbReference type="RefSeq" id="WP_203002863.1">
    <property type="nucleotide sequence ID" value="NZ_JADWYU010000145.1"/>
</dbReference>
<dbReference type="PANTHER" id="PTHR30137:SF6">
    <property type="entry name" value="LUCIFERASE-LIKE MONOOXYGENASE"/>
    <property type="match status" value="1"/>
</dbReference>
<evidence type="ECO:0000313" key="3">
    <source>
        <dbReference type="EMBL" id="MBL7630783.1"/>
    </source>
</evidence>
<dbReference type="NCBIfam" id="TIGR03558">
    <property type="entry name" value="oxido_grp_1"/>
    <property type="match status" value="1"/>
</dbReference>
<protein>
    <submittedName>
        <fullName evidence="3">MsnO8 family LLM class oxidoreductase</fullName>
        <ecNumber evidence="3">1.-.-.-</ecNumber>
    </submittedName>
</protein>
<sequence>MRLGVHDPAPVWRGATPGDALRESVELARQVERLGYHRYWVAEHHATPALASSSPAVLASHILGATSTIRVGAGVVLLPYHSPLTIAEQFGTLAALHPGRTDLGIGRGQGGPEEASRRLGQGRRQSYAEQFAELAAYLDGTSPLPASPRAAASPEIVIVGNSESSAEFAGRAGLPYIYAELFRPGLAAPTLALYRKAFHPTPDRPAPVAGVAVGAVLADTDEEALRLARAFVLGQLIMRTADPHTLLPTADEAASIGLTAAQEAFVAEKLAPTYVGSPATVEPRFTELVESSRAEELLVISPIPGLDHRTHSYELLASLLR</sequence>
<dbReference type="Gene3D" id="3.20.20.30">
    <property type="entry name" value="Luciferase-like domain"/>
    <property type="match status" value="1"/>
</dbReference>
<dbReference type="EMBL" id="JAEACQ010000254">
    <property type="protein sequence ID" value="MBL7630783.1"/>
    <property type="molecule type" value="Genomic_DNA"/>
</dbReference>
<dbReference type="GO" id="GO:0016705">
    <property type="term" value="F:oxidoreductase activity, acting on paired donors, with incorporation or reduction of molecular oxygen"/>
    <property type="evidence" value="ECO:0007669"/>
    <property type="project" value="InterPro"/>
</dbReference>
<name>A0A937RES4_9ACTN</name>
<dbReference type="SUPFAM" id="SSF51679">
    <property type="entry name" value="Bacterial luciferase-like"/>
    <property type="match status" value="1"/>
</dbReference>
<keyword evidence="3" id="KW-0560">Oxidoreductase</keyword>
<dbReference type="InterPro" id="IPR036661">
    <property type="entry name" value="Luciferase-like_sf"/>
</dbReference>
<dbReference type="GO" id="GO:0005829">
    <property type="term" value="C:cytosol"/>
    <property type="evidence" value="ECO:0007669"/>
    <property type="project" value="TreeGrafter"/>
</dbReference>
<keyword evidence="4" id="KW-1185">Reference proteome</keyword>